<protein>
    <submittedName>
        <fullName evidence="1">36268_t:CDS:1</fullName>
    </submittedName>
</protein>
<keyword evidence="2" id="KW-1185">Reference proteome</keyword>
<proteinExistence type="predicted"/>
<evidence type="ECO:0000313" key="2">
    <source>
        <dbReference type="Proteomes" id="UP000789920"/>
    </source>
</evidence>
<gene>
    <name evidence="1" type="ORF">RPERSI_LOCUS24642</name>
</gene>
<feature type="non-terminal residue" evidence="1">
    <location>
        <position position="180"/>
    </location>
</feature>
<dbReference type="EMBL" id="CAJVQC010079629">
    <property type="protein sequence ID" value="CAG8817275.1"/>
    <property type="molecule type" value="Genomic_DNA"/>
</dbReference>
<sequence length="180" mass="21073">KIDNNQEHNFKSMKIEKNECHKIRVEVFVKEQNCNPENELDEYDESPSCHHFLALKSSLPIGTIRIHPYPSPTSTTGKIGRLSVLKPYRNMGVGELLLRTVESFAKSELGFKECMLHGQIFKKEWYEKRGYTAFNEIFIEEGIEHCKMKGICLNRKKMNVIKQEVFVQEQNYDDNEADER</sequence>
<accession>A0ACA9RYW4</accession>
<dbReference type="Proteomes" id="UP000789920">
    <property type="component" value="Unassembled WGS sequence"/>
</dbReference>
<comment type="caution">
    <text evidence="1">The sequence shown here is derived from an EMBL/GenBank/DDBJ whole genome shotgun (WGS) entry which is preliminary data.</text>
</comment>
<organism evidence="1 2">
    <name type="scientific">Racocetra persica</name>
    <dbReference type="NCBI Taxonomy" id="160502"/>
    <lineage>
        <taxon>Eukaryota</taxon>
        <taxon>Fungi</taxon>
        <taxon>Fungi incertae sedis</taxon>
        <taxon>Mucoromycota</taxon>
        <taxon>Glomeromycotina</taxon>
        <taxon>Glomeromycetes</taxon>
        <taxon>Diversisporales</taxon>
        <taxon>Gigasporaceae</taxon>
        <taxon>Racocetra</taxon>
    </lineage>
</organism>
<reference evidence="1" key="1">
    <citation type="submission" date="2021-06" db="EMBL/GenBank/DDBJ databases">
        <authorList>
            <person name="Kallberg Y."/>
            <person name="Tangrot J."/>
            <person name="Rosling A."/>
        </authorList>
    </citation>
    <scope>NUCLEOTIDE SEQUENCE</scope>
    <source>
        <strain evidence="1">MA461A</strain>
    </source>
</reference>
<feature type="non-terminal residue" evidence="1">
    <location>
        <position position="1"/>
    </location>
</feature>
<evidence type="ECO:0000313" key="1">
    <source>
        <dbReference type="EMBL" id="CAG8817275.1"/>
    </source>
</evidence>
<name>A0ACA9RYW4_9GLOM</name>